<dbReference type="EMBL" id="JAEFCI010013349">
    <property type="protein sequence ID" value="KAG5455460.1"/>
    <property type="molecule type" value="Genomic_DNA"/>
</dbReference>
<dbReference type="Gene3D" id="6.10.140.910">
    <property type="match status" value="1"/>
</dbReference>
<feature type="region of interest" description="Disordered" evidence="2">
    <location>
        <begin position="227"/>
        <end position="334"/>
    </location>
</feature>
<evidence type="ECO:0000259" key="3">
    <source>
        <dbReference type="Pfam" id="PF06428"/>
    </source>
</evidence>
<dbReference type="GO" id="GO:0051286">
    <property type="term" value="C:cell tip"/>
    <property type="evidence" value="ECO:0007669"/>
    <property type="project" value="TreeGrafter"/>
</dbReference>
<proteinExistence type="predicted"/>
<sequence>MRERERHREKERKRKKREREREKYEIVTVVLRGHRACSAWRCTGAERLRCSGCRDVIIVFVGAGRAGVELCRRERERDDRPARLSRRPPNLPPAAHGTPGCRSLTFLAMSPSPPSASAPAADPAEVTAAAPASPRAGAAGGSGSRAADDVARLISRLQAAIASVPPSPPLPEEQIRPEQAQGSRGSTNQRPATATPGSAQRAIRPVGGVIVLAVGRRVAAARLGRLGAAPAAASDAAGPSRIARRGPGRAAGGGRGRVAPRPPFPPAVRLVQRRSCATAAAEEHPAARPDGQGSPAAAAEGGAARVPLPPKPSSPADADAPDGGEAGASGDADQLLQRITELERRLRDKTEEVESLTCDLDAVSKKCVEHVGKLAEVQHSKDEAENELEDLSRQLFETANGMVADAARARHQLEGAHRTLQAKFDETQEALSNERSQLRELKRRMEEMSAEHGEDRGGSGFQSRRGSQDIIHRRSLSDLTGLRDRKVPAAQGANEDGLSADIPRIPPPDEAVIQEFEMFVRLLPDTPLRRLHSLPFLRHCLEEEVDCCLRFMPTSRLTTRRLVDAIVNNTCSIEDAPTSTPAT</sequence>
<feature type="non-terminal residue" evidence="4">
    <location>
        <position position="583"/>
    </location>
</feature>
<dbReference type="PANTHER" id="PTHR14430:SF0">
    <property type="entry name" value="SEC2P DOMAIN-CONTAINING PROTEIN"/>
    <property type="match status" value="1"/>
</dbReference>
<feature type="compositionally biased region" description="Low complexity" evidence="2">
    <location>
        <begin position="227"/>
        <end position="241"/>
    </location>
</feature>
<feature type="region of interest" description="Disordered" evidence="2">
    <location>
        <begin position="445"/>
        <end position="467"/>
    </location>
</feature>
<reference evidence="4 5" key="1">
    <citation type="journal article" name="Sci. Rep.">
        <title>Genome-scale phylogenetic analyses confirm Olpidium as the closest living zoosporic fungus to the non-flagellated, terrestrial fungi.</title>
        <authorList>
            <person name="Chang Y."/>
            <person name="Rochon D."/>
            <person name="Sekimoto S."/>
            <person name="Wang Y."/>
            <person name="Chovatia M."/>
            <person name="Sandor L."/>
            <person name="Salamov A."/>
            <person name="Grigoriev I.V."/>
            <person name="Stajich J.E."/>
            <person name="Spatafora J.W."/>
        </authorList>
    </citation>
    <scope>NUCLEOTIDE SEQUENCE [LARGE SCALE GENOMIC DNA]</scope>
    <source>
        <strain evidence="4">S191</strain>
    </source>
</reference>
<dbReference type="OrthoDB" id="5560525at2759"/>
<dbReference type="AlphaFoldDB" id="A0A8H7ZLK7"/>
<dbReference type="GO" id="GO:0070319">
    <property type="term" value="C:Golgi to plasma membrane transport vesicle"/>
    <property type="evidence" value="ECO:0007669"/>
    <property type="project" value="TreeGrafter"/>
</dbReference>
<accession>A0A8H7ZLK7</accession>
<feature type="region of interest" description="Disordered" evidence="2">
    <location>
        <begin position="162"/>
        <end position="200"/>
    </location>
</feature>
<protein>
    <recommendedName>
        <fullName evidence="3">GDP/GTP exchange factor Sec2 N-terminal domain-containing protein</fullName>
    </recommendedName>
</protein>
<organism evidence="4 5">
    <name type="scientific">Olpidium bornovanus</name>
    <dbReference type="NCBI Taxonomy" id="278681"/>
    <lineage>
        <taxon>Eukaryota</taxon>
        <taxon>Fungi</taxon>
        <taxon>Fungi incertae sedis</taxon>
        <taxon>Olpidiomycota</taxon>
        <taxon>Olpidiomycotina</taxon>
        <taxon>Olpidiomycetes</taxon>
        <taxon>Olpidiales</taxon>
        <taxon>Olpidiaceae</taxon>
        <taxon>Olpidium</taxon>
    </lineage>
</organism>
<dbReference type="InterPro" id="IPR009449">
    <property type="entry name" value="Sec2_N"/>
</dbReference>
<keyword evidence="5" id="KW-1185">Reference proteome</keyword>
<evidence type="ECO:0000313" key="5">
    <source>
        <dbReference type="Proteomes" id="UP000673691"/>
    </source>
</evidence>
<feature type="compositionally biased region" description="Low complexity" evidence="2">
    <location>
        <begin position="117"/>
        <end position="137"/>
    </location>
</feature>
<feature type="region of interest" description="Disordered" evidence="2">
    <location>
        <begin position="74"/>
        <end position="144"/>
    </location>
</feature>
<evidence type="ECO:0000256" key="1">
    <source>
        <dbReference type="ARBA" id="ARBA00023054"/>
    </source>
</evidence>
<evidence type="ECO:0000313" key="4">
    <source>
        <dbReference type="EMBL" id="KAG5455460.1"/>
    </source>
</evidence>
<dbReference type="Proteomes" id="UP000673691">
    <property type="component" value="Unassembled WGS sequence"/>
</dbReference>
<feature type="domain" description="GDP/GTP exchange factor Sec2 N-terminal" evidence="3">
    <location>
        <begin position="341"/>
        <end position="449"/>
    </location>
</feature>
<gene>
    <name evidence="4" type="ORF">BJ554DRAFT_5119</name>
</gene>
<dbReference type="PANTHER" id="PTHR14430">
    <property type="entry name" value="RABIN3-RELATED"/>
    <property type="match status" value="1"/>
</dbReference>
<evidence type="ECO:0000256" key="2">
    <source>
        <dbReference type="SAM" id="MobiDB-lite"/>
    </source>
</evidence>
<feature type="compositionally biased region" description="Low complexity" evidence="2">
    <location>
        <begin position="314"/>
        <end position="333"/>
    </location>
</feature>
<feature type="compositionally biased region" description="Basic and acidic residues" evidence="2">
    <location>
        <begin position="445"/>
        <end position="457"/>
    </location>
</feature>
<name>A0A8H7ZLK7_9FUNG</name>
<dbReference type="GO" id="GO:0005085">
    <property type="term" value="F:guanyl-nucleotide exchange factor activity"/>
    <property type="evidence" value="ECO:0007669"/>
    <property type="project" value="InterPro"/>
</dbReference>
<dbReference type="GO" id="GO:0006887">
    <property type="term" value="P:exocytosis"/>
    <property type="evidence" value="ECO:0007669"/>
    <property type="project" value="TreeGrafter"/>
</dbReference>
<comment type="caution">
    <text evidence="4">The sequence shown here is derived from an EMBL/GenBank/DDBJ whole genome shotgun (WGS) entry which is preliminary data.</text>
</comment>
<keyword evidence="1" id="KW-0175">Coiled coil</keyword>
<dbReference type="SUPFAM" id="SSF144284">
    <property type="entry name" value="Sec2 N-terminal region"/>
    <property type="match status" value="1"/>
</dbReference>
<feature type="compositionally biased region" description="Polar residues" evidence="2">
    <location>
        <begin position="180"/>
        <end position="198"/>
    </location>
</feature>
<dbReference type="Pfam" id="PF06428">
    <property type="entry name" value="Sec2p"/>
    <property type="match status" value="1"/>
</dbReference>
<dbReference type="InterPro" id="IPR040351">
    <property type="entry name" value="RAB3IL/RAB3IP/Sec2"/>
</dbReference>